<proteinExistence type="predicted"/>
<protein>
    <submittedName>
        <fullName evidence="1">Uncharacterized protein</fullName>
    </submittedName>
</protein>
<dbReference type="Proteomes" id="UP001732700">
    <property type="component" value="Chromosome 3A"/>
</dbReference>
<name>A0ACD5VH04_AVESA</name>
<evidence type="ECO:0000313" key="2">
    <source>
        <dbReference type="Proteomes" id="UP001732700"/>
    </source>
</evidence>
<sequence>MANVVQITGCPAKMVVSLRNSKWVVISVDLEHNHELSPPDETKFLRSHKHMTDQEKLFIRTFNSVKLPTRKIMAIVAYLRGGVGALPYTKKYVSNVRTAIRNECRQNDMTQVLEYFRKRKQADPRFFYDFKLGEGNKVLSLFWSDEHSRKMYELYGDCVSFDTTYKTNRYNLPFAPFVGVTCHGNNFLFACAFVQNETIDVFTWLFQTFRECMGNKDPTTIITDQCVSMGKAIPVVLPNIVHRFCFFHIRKKAEEKCGRSFATKIDLHADFSDILRNSLTVQEFEILWPQMIRRYDVGHLKYLKAMWDNRHRFVPVYFKKDFFPFIHSTARSEGTNSVFKDNVGSTYSVISFLSEYQRICEAIQEKEKEQDSITRTTIPSYHFHSEIEIQAGSIYNRQIFCKFQSQLKFTTKLHVDEVVKNERYEVYKTRMLAEKEFRPRRFIVLVNLLEEYFSCICCKFHKDGIVCSHILRVLVNLNISELLAKYFLDRWKPKERKTIRDRKFNLPMQLTEKDSHLRFSLLSDRLIDIASDGSKSNDRYLMVVEEAKKIHEKLDAMSIADEQEELLRKHESNQEASRTLIFDDGYADILQNPDVAKPRGRPTTAGQLKTLAEQFRTKQKITCSHCGSNEHNYATCTSKHLPKSSFEKKTASKKASGSSAPKHKDSSRKTEQSKAKKMSKGQASPMEL</sequence>
<reference evidence="1" key="1">
    <citation type="submission" date="2021-05" db="EMBL/GenBank/DDBJ databases">
        <authorList>
            <person name="Scholz U."/>
            <person name="Mascher M."/>
            <person name="Fiebig A."/>
        </authorList>
    </citation>
    <scope>NUCLEOTIDE SEQUENCE [LARGE SCALE GENOMIC DNA]</scope>
</reference>
<reference evidence="1" key="2">
    <citation type="submission" date="2025-09" db="UniProtKB">
        <authorList>
            <consortium name="EnsemblPlants"/>
        </authorList>
    </citation>
    <scope>IDENTIFICATION</scope>
</reference>
<evidence type="ECO:0000313" key="1">
    <source>
        <dbReference type="EnsemblPlants" id="AVESA.00010b.r2.3AG0435250.1.CDS"/>
    </source>
</evidence>
<keyword evidence="2" id="KW-1185">Reference proteome</keyword>
<organism evidence="1 2">
    <name type="scientific">Avena sativa</name>
    <name type="common">Oat</name>
    <dbReference type="NCBI Taxonomy" id="4498"/>
    <lineage>
        <taxon>Eukaryota</taxon>
        <taxon>Viridiplantae</taxon>
        <taxon>Streptophyta</taxon>
        <taxon>Embryophyta</taxon>
        <taxon>Tracheophyta</taxon>
        <taxon>Spermatophyta</taxon>
        <taxon>Magnoliopsida</taxon>
        <taxon>Liliopsida</taxon>
        <taxon>Poales</taxon>
        <taxon>Poaceae</taxon>
        <taxon>BOP clade</taxon>
        <taxon>Pooideae</taxon>
        <taxon>Poodae</taxon>
        <taxon>Poeae</taxon>
        <taxon>Poeae Chloroplast Group 1 (Aveneae type)</taxon>
        <taxon>Aveninae</taxon>
        <taxon>Avena</taxon>
    </lineage>
</organism>
<accession>A0ACD5VH04</accession>
<dbReference type="EnsemblPlants" id="AVESA.00010b.r2.3AG0435250.1">
    <property type="protein sequence ID" value="AVESA.00010b.r2.3AG0435250.1.CDS"/>
    <property type="gene ID" value="AVESA.00010b.r2.3AG0435250"/>
</dbReference>